<dbReference type="PANTHER" id="PTHR40733:SF1">
    <property type="entry name" value="SMALL ZINC FINGER PROTEIN HVO-2753-LIKE ZINC-BINDING POCKET DOMAIN-CONTAINING PROTEIN"/>
    <property type="match status" value="1"/>
</dbReference>
<evidence type="ECO:0000313" key="2">
    <source>
        <dbReference type="EMBL" id="HHP82185.1"/>
    </source>
</evidence>
<protein>
    <submittedName>
        <fullName evidence="2">DUF1610 domain-containing protein</fullName>
    </submittedName>
</protein>
<dbReference type="EMBL" id="DRZI01000254">
    <property type="protein sequence ID" value="HHP82185.1"/>
    <property type="molecule type" value="Genomic_DNA"/>
</dbReference>
<dbReference type="EMBL" id="DRUB01000029">
    <property type="protein sequence ID" value="HHR95484.1"/>
    <property type="molecule type" value="Genomic_DNA"/>
</dbReference>
<name>A0A7C5XQJ1_9CREN</name>
<comment type="caution">
    <text evidence="2">The sequence shown here is derived from an EMBL/GenBank/DDBJ whole genome shotgun (WGS) entry which is preliminary data.</text>
</comment>
<gene>
    <name evidence="3" type="ORF">ENL47_01310</name>
    <name evidence="2" type="ORF">ENM84_05920</name>
</gene>
<accession>A0A7C5XQJ1</accession>
<evidence type="ECO:0000259" key="1">
    <source>
        <dbReference type="Pfam" id="PF07754"/>
    </source>
</evidence>
<dbReference type="NCBIfam" id="NF011481">
    <property type="entry name" value="PRK14890.1"/>
    <property type="match status" value="1"/>
</dbReference>
<dbReference type="InterPro" id="IPR011668">
    <property type="entry name" value="HVO_2753-like_ZBP"/>
</dbReference>
<evidence type="ECO:0000313" key="3">
    <source>
        <dbReference type="EMBL" id="HHR95484.1"/>
    </source>
</evidence>
<dbReference type="Pfam" id="PF07754">
    <property type="entry name" value="HVO_2753_ZBP"/>
    <property type="match status" value="1"/>
</dbReference>
<dbReference type="InterPro" id="IPR044720">
    <property type="entry name" value="HVO_2753-like"/>
</dbReference>
<sequence length="67" mass="7365">MSIQLQVSVHEAAPLRTCSSCKRPIPPTEKAVSFKCPSCGAVIMWRCYRCRSAAVIYKCPNCGFEGP</sequence>
<dbReference type="PANTHER" id="PTHR40733">
    <property type="entry name" value="ZINC-RIBBON RNA-BINDING PROTEIN INVOLVED IN TRANSLATION-RELATED"/>
    <property type="match status" value="1"/>
</dbReference>
<organism evidence="2">
    <name type="scientific">Ignisphaera aggregans</name>
    <dbReference type="NCBI Taxonomy" id="334771"/>
    <lineage>
        <taxon>Archaea</taxon>
        <taxon>Thermoproteota</taxon>
        <taxon>Thermoprotei</taxon>
        <taxon>Desulfurococcales</taxon>
        <taxon>Desulfurococcaceae</taxon>
        <taxon>Ignisphaera</taxon>
    </lineage>
</organism>
<reference evidence="2" key="1">
    <citation type="journal article" date="2020" name="mSystems">
        <title>Genome- and Community-Level Interaction Insights into Carbon Utilization and Element Cycling Functions of Hydrothermarchaeota in Hydrothermal Sediment.</title>
        <authorList>
            <person name="Zhou Z."/>
            <person name="Liu Y."/>
            <person name="Xu W."/>
            <person name="Pan J."/>
            <person name="Luo Z.H."/>
            <person name="Li M."/>
        </authorList>
    </citation>
    <scope>NUCLEOTIDE SEQUENCE [LARGE SCALE GENOMIC DNA]</scope>
    <source>
        <strain evidence="3">SpSt-1</strain>
        <strain evidence="2">SpSt-1121</strain>
    </source>
</reference>
<dbReference type="AlphaFoldDB" id="A0A7C5XQJ1"/>
<proteinExistence type="predicted"/>
<feature type="domain" description="Small zinc finger protein HVO-2753-like zinc-binding pocket" evidence="1">
    <location>
        <begin position="18"/>
        <end position="63"/>
    </location>
</feature>